<dbReference type="SUPFAM" id="SSF57850">
    <property type="entry name" value="RING/U-box"/>
    <property type="match status" value="1"/>
</dbReference>
<feature type="transmembrane region" description="Helical" evidence="10">
    <location>
        <begin position="308"/>
        <end position="331"/>
    </location>
</feature>
<comment type="subcellular location">
    <subcellularLocation>
        <location evidence="1 10">Cell membrane</location>
        <topology evidence="1 10">Multi-pass membrane protein</topology>
    </subcellularLocation>
</comment>
<evidence type="ECO:0000313" key="13">
    <source>
        <dbReference type="Proteomes" id="UP000013167"/>
    </source>
</evidence>
<keyword evidence="3 10" id="KW-1003">Cell membrane</keyword>
<name>N0DYU8_9MICO</name>
<dbReference type="InterPro" id="IPR013083">
    <property type="entry name" value="Znf_RING/FYVE/PHD"/>
</dbReference>
<keyword evidence="8 10" id="KW-0472">Membrane</keyword>
<evidence type="ECO:0000256" key="4">
    <source>
        <dbReference type="ARBA" id="ARBA00022692"/>
    </source>
</evidence>
<evidence type="ECO:0000256" key="8">
    <source>
        <dbReference type="ARBA" id="ARBA00023136"/>
    </source>
</evidence>
<dbReference type="HOGENOM" id="CLU_005912_8_2_11"/>
<dbReference type="InterPro" id="IPR006153">
    <property type="entry name" value="Cation/H_exchanger_TM"/>
</dbReference>
<organism evidence="12 13">
    <name type="scientific">Phycicoccus elongatus Lp2</name>
    <dbReference type="NCBI Taxonomy" id="1193181"/>
    <lineage>
        <taxon>Bacteria</taxon>
        <taxon>Bacillati</taxon>
        <taxon>Actinomycetota</taxon>
        <taxon>Actinomycetes</taxon>
        <taxon>Micrococcales</taxon>
        <taxon>Intrasporangiaceae</taxon>
        <taxon>Phycicoccus</taxon>
    </lineage>
</organism>
<feature type="transmembrane region" description="Helical" evidence="10">
    <location>
        <begin position="30"/>
        <end position="48"/>
    </location>
</feature>
<gene>
    <name evidence="12" type="ORF">BN10_30006</name>
</gene>
<keyword evidence="4 10" id="KW-0812">Transmembrane</keyword>
<sequence length="632" mass="67284">MTIALTVVVLVAVVIVAAQLAERLGIQPPLFLLGVGVIACLVPGVPVIELSPEVVLLGLLPPLLYAAALSTSLVDIRANLGSILSLAFGLVLFTALIVGAITHYVLDVHWGVAIALGAIVAPPDAVAATAVARRVGLPRRVTTILEGESLLNDATSLVTLRTALAAAGLAVAHGEGAATHPEPVGPADVAQSFAVAVVGGVAVGVVVFLLVGWLRRRVHESAADTALSFVAPFAAYLPAEEIGASGVLAVVTAGLLLAHKAPLLQTASSRLSERINWASITFILENLVFLLIGLQVKAIITAVREDDVALGNAFLLGLAVLVAAMIARPLWLLPMTWLRRVVGRDEQAADNTSTLVVSWAGMRGVVTLAAALTLPQNTPHRPVFILVALMVTVGTLVLQGLTLPTVARRLGVRGPDAREDALQEATVVQATTAAGLRAIESRTEVDTSTFELIQRQATARVNRVWERLGSGRDDEETPSETYQRIRLEMLAAERTELLRIRDEDSVDQAVLRTVLQQLDAEEAALAYRVSRHERLRDEVLTTPSQVAGNCDHLREDQGFAVPTTPEGCEECRALGMTWVHLRLCTTCGHVGCCDSSQGRHASAHFHESAHPVMRSLEPGESWRWCFVDEVLG</sequence>
<evidence type="ECO:0000256" key="2">
    <source>
        <dbReference type="ARBA" id="ARBA00022448"/>
    </source>
</evidence>
<evidence type="ECO:0000256" key="9">
    <source>
        <dbReference type="ARBA" id="ARBA00023201"/>
    </source>
</evidence>
<keyword evidence="6 10" id="KW-0915">Sodium</keyword>
<accession>N0DYU8</accession>
<dbReference type="GO" id="GO:0098719">
    <property type="term" value="P:sodium ion import across plasma membrane"/>
    <property type="evidence" value="ECO:0007669"/>
    <property type="project" value="TreeGrafter"/>
</dbReference>
<dbReference type="Pfam" id="PF00999">
    <property type="entry name" value="Na_H_Exchanger"/>
    <property type="match status" value="1"/>
</dbReference>
<dbReference type="InterPro" id="IPR018422">
    <property type="entry name" value="Cation/H_exchanger_CPA1"/>
</dbReference>
<evidence type="ECO:0000256" key="10">
    <source>
        <dbReference type="RuleBase" id="RU366002"/>
    </source>
</evidence>
<evidence type="ECO:0000256" key="1">
    <source>
        <dbReference type="ARBA" id="ARBA00004651"/>
    </source>
</evidence>
<dbReference type="GO" id="GO:0015386">
    <property type="term" value="F:potassium:proton antiporter activity"/>
    <property type="evidence" value="ECO:0007669"/>
    <property type="project" value="TreeGrafter"/>
</dbReference>
<dbReference type="eggNOG" id="COG0025">
    <property type="taxonomic scope" value="Bacteria"/>
</dbReference>
<dbReference type="InterPro" id="IPR001607">
    <property type="entry name" value="Znf_UBP"/>
</dbReference>
<keyword evidence="10" id="KW-0050">Antiport</keyword>
<comment type="function">
    <text evidence="10">Na(+)/H(+) antiporter that extrudes sodium in exchange for external protons.</text>
</comment>
<evidence type="ECO:0000313" key="12">
    <source>
        <dbReference type="EMBL" id="CCH69647.1"/>
    </source>
</evidence>
<keyword evidence="2 10" id="KW-0813">Transport</keyword>
<dbReference type="STRING" id="1193181.BN10_30006"/>
<dbReference type="GO" id="GO:0008270">
    <property type="term" value="F:zinc ion binding"/>
    <property type="evidence" value="ECO:0007669"/>
    <property type="project" value="InterPro"/>
</dbReference>
<evidence type="ECO:0000256" key="6">
    <source>
        <dbReference type="ARBA" id="ARBA00023053"/>
    </source>
</evidence>
<feature type="domain" description="UBP-type" evidence="11">
    <location>
        <begin position="545"/>
        <end position="632"/>
    </location>
</feature>
<keyword evidence="5 10" id="KW-1133">Transmembrane helix</keyword>
<reference evidence="12 13" key="1">
    <citation type="journal article" date="2013" name="ISME J.">
        <title>A metabolic model for members of the genus Tetrasphaera involved in enhanced biological phosphorus removal.</title>
        <authorList>
            <person name="Kristiansen R."/>
            <person name="Nguyen H.T.T."/>
            <person name="Saunders A.M."/>
            <person name="Nielsen J.L."/>
            <person name="Wimmer R."/>
            <person name="Le V.Q."/>
            <person name="McIlroy S.J."/>
            <person name="Petrovski S."/>
            <person name="Seviour R.J."/>
            <person name="Calteau A."/>
            <person name="Nielsen K.L."/>
            <person name="Nielsen P.H."/>
        </authorList>
    </citation>
    <scope>NUCLEOTIDE SEQUENCE [LARGE SCALE GENOMIC DNA]</scope>
    <source>
        <strain evidence="12 13">Lp2</strain>
    </source>
</reference>
<feature type="transmembrane region" description="Helical" evidence="10">
    <location>
        <begin position="275"/>
        <end position="296"/>
    </location>
</feature>
<dbReference type="Proteomes" id="UP000013167">
    <property type="component" value="Unassembled WGS sequence"/>
</dbReference>
<dbReference type="GO" id="GO:0015385">
    <property type="term" value="F:sodium:proton antiporter activity"/>
    <property type="evidence" value="ECO:0007669"/>
    <property type="project" value="InterPro"/>
</dbReference>
<dbReference type="PANTHER" id="PTHR10110">
    <property type="entry name" value="SODIUM/HYDROGEN EXCHANGER"/>
    <property type="match status" value="1"/>
</dbReference>
<evidence type="ECO:0000256" key="7">
    <source>
        <dbReference type="ARBA" id="ARBA00023065"/>
    </source>
</evidence>
<comment type="caution">
    <text evidence="12">The sequence shown here is derived from an EMBL/GenBank/DDBJ whole genome shotgun (WGS) entry which is preliminary data.</text>
</comment>
<feature type="transmembrane region" description="Helical" evidence="10">
    <location>
        <begin position="55"/>
        <end position="74"/>
    </location>
</feature>
<keyword evidence="13" id="KW-1185">Reference proteome</keyword>
<evidence type="ECO:0000256" key="3">
    <source>
        <dbReference type="ARBA" id="ARBA00022475"/>
    </source>
</evidence>
<dbReference type="Gene3D" id="6.10.140.1330">
    <property type="match status" value="1"/>
</dbReference>
<dbReference type="OrthoDB" id="57886at2"/>
<protein>
    <submittedName>
        <fullName evidence="12">Putative sodium/proton antiporter</fullName>
    </submittedName>
</protein>
<dbReference type="GO" id="GO:0051453">
    <property type="term" value="P:regulation of intracellular pH"/>
    <property type="evidence" value="ECO:0007669"/>
    <property type="project" value="TreeGrafter"/>
</dbReference>
<comment type="caution">
    <text evidence="10">Lacks conserved residue(s) required for the propagation of feature annotation.</text>
</comment>
<dbReference type="PANTHER" id="PTHR10110:SF86">
    <property type="entry name" value="SODIUM_HYDROGEN EXCHANGER 7"/>
    <property type="match status" value="1"/>
</dbReference>
<dbReference type="Gene3D" id="3.30.40.10">
    <property type="entry name" value="Zinc/RING finger domain, C3HC4 (zinc finger)"/>
    <property type="match status" value="1"/>
</dbReference>
<dbReference type="PROSITE" id="PS50271">
    <property type="entry name" value="ZF_UBP"/>
    <property type="match status" value="1"/>
</dbReference>
<dbReference type="AlphaFoldDB" id="N0DYU8"/>
<evidence type="ECO:0000259" key="11">
    <source>
        <dbReference type="PROSITE" id="PS50271"/>
    </source>
</evidence>
<keyword evidence="9 10" id="KW-0739">Sodium transport</keyword>
<feature type="transmembrane region" description="Helical" evidence="10">
    <location>
        <begin position="245"/>
        <end position="263"/>
    </location>
</feature>
<dbReference type="Pfam" id="PF02148">
    <property type="entry name" value="zf-UBP"/>
    <property type="match status" value="1"/>
</dbReference>
<feature type="transmembrane region" description="Helical" evidence="10">
    <location>
        <begin position="80"/>
        <end position="101"/>
    </location>
</feature>
<feature type="transmembrane region" description="Helical" evidence="10">
    <location>
        <begin position="383"/>
        <end position="403"/>
    </location>
</feature>
<dbReference type="NCBIfam" id="TIGR00831">
    <property type="entry name" value="a_cpa1"/>
    <property type="match status" value="1"/>
</dbReference>
<dbReference type="GO" id="GO:0005886">
    <property type="term" value="C:plasma membrane"/>
    <property type="evidence" value="ECO:0007669"/>
    <property type="project" value="UniProtKB-SubCell"/>
</dbReference>
<keyword evidence="7 10" id="KW-0406">Ion transport</keyword>
<dbReference type="InterPro" id="IPR004705">
    <property type="entry name" value="Cation/H_exchanger_CPA1_bac"/>
</dbReference>
<comment type="similarity">
    <text evidence="10">Belongs to the monovalent cation:proton antiporter 1 (CPA1) transporter (TC 2.A.36) family.</text>
</comment>
<evidence type="ECO:0000256" key="5">
    <source>
        <dbReference type="ARBA" id="ARBA00022989"/>
    </source>
</evidence>
<feature type="transmembrane region" description="Helical" evidence="10">
    <location>
        <begin position="108"/>
        <end position="132"/>
    </location>
</feature>
<feature type="transmembrane region" description="Helical" evidence="10">
    <location>
        <begin position="193"/>
        <end position="214"/>
    </location>
</feature>
<dbReference type="EMBL" id="CAIZ01000097">
    <property type="protein sequence ID" value="CCH69647.1"/>
    <property type="molecule type" value="Genomic_DNA"/>
</dbReference>
<proteinExistence type="inferred from homology"/>